<feature type="transmembrane region" description="Helical" evidence="1">
    <location>
        <begin position="222"/>
        <end position="241"/>
    </location>
</feature>
<feature type="transmembrane region" description="Helical" evidence="1">
    <location>
        <begin position="304"/>
        <end position="322"/>
    </location>
</feature>
<feature type="transmembrane region" description="Helical" evidence="1">
    <location>
        <begin position="88"/>
        <end position="110"/>
    </location>
</feature>
<evidence type="ECO:0000313" key="3">
    <source>
        <dbReference type="Proteomes" id="UP000248790"/>
    </source>
</evidence>
<feature type="transmembrane region" description="Helical" evidence="1">
    <location>
        <begin position="355"/>
        <end position="373"/>
    </location>
</feature>
<dbReference type="Proteomes" id="UP000248790">
    <property type="component" value="Unassembled WGS sequence"/>
</dbReference>
<feature type="transmembrane region" description="Helical" evidence="1">
    <location>
        <begin position="46"/>
        <end position="67"/>
    </location>
</feature>
<dbReference type="EMBL" id="QLMC01000004">
    <property type="protein sequence ID" value="RAJ95657.1"/>
    <property type="molecule type" value="Genomic_DNA"/>
</dbReference>
<keyword evidence="3" id="KW-1185">Reference proteome</keyword>
<feature type="transmembrane region" description="Helical" evidence="1">
    <location>
        <begin position="143"/>
        <end position="162"/>
    </location>
</feature>
<feature type="transmembrane region" description="Helical" evidence="1">
    <location>
        <begin position="393"/>
        <end position="412"/>
    </location>
</feature>
<keyword evidence="1" id="KW-1133">Transmembrane helix</keyword>
<evidence type="ECO:0008006" key="4">
    <source>
        <dbReference type="Google" id="ProtNLM"/>
    </source>
</evidence>
<dbReference type="AlphaFoldDB" id="A0A327WUB2"/>
<keyword evidence="1" id="KW-0472">Membrane</keyword>
<proteinExistence type="predicted"/>
<keyword evidence="1" id="KW-0812">Transmembrane</keyword>
<reference evidence="2 3" key="1">
    <citation type="submission" date="2018-06" db="EMBL/GenBank/DDBJ databases">
        <title>Genomic Encyclopedia of Archaeal and Bacterial Type Strains, Phase II (KMG-II): from individual species to whole genera.</title>
        <authorList>
            <person name="Goeker M."/>
        </authorList>
    </citation>
    <scope>NUCLEOTIDE SEQUENCE [LARGE SCALE GENOMIC DNA]</scope>
    <source>
        <strain evidence="2 3">DSM 21851</strain>
    </source>
</reference>
<gene>
    <name evidence="2" type="ORF">LX87_03405</name>
</gene>
<accession>A0A327WUB2</accession>
<feature type="transmembrane region" description="Helical" evidence="1">
    <location>
        <begin position="7"/>
        <end position="26"/>
    </location>
</feature>
<sequence length="438" mass="50366">MNFFEDTVSIVKVAVSLLLAIFSWLLIRFPAPFQRLLNPRPALTLWGFFIFFRILPFILVYLVLDFAPRSDTEFFYKKAFAAYQGKMVYRDFLSYHAPLFGYLISLPLFLWNNAKILIPFMAIFEFVIVWATWRYYRAVRPDALLVAALYFVLPMTFVAMVLSSEEDIWFWGVGLITLHYASRQQSSLWIGVIWGLSMILIKSMVIVLLIPMFFLVDNKFKYVLGLALVGIPSIVILYLLMGDAFLMPLQHSGYHMTPNLVSVTRPILSGLYNQISLTNLNTISLFITMALSSWAAIRYKHLGYQRLFPTLFVLTFGIFMLVQPSAPGFYLYLHMIVVLFEVMRSEDRAFGFQLILLNFLLVIQPITWVIYIGMKNYDDWQAVFASSVTAADYVIQVVEVALLIVLVWKTYLHLKMLDRTASPAYSIPSQRAGSSSVS</sequence>
<feature type="transmembrane region" description="Helical" evidence="1">
    <location>
        <begin position="116"/>
        <end position="136"/>
    </location>
</feature>
<feature type="transmembrane region" description="Helical" evidence="1">
    <location>
        <begin position="188"/>
        <end position="210"/>
    </location>
</feature>
<comment type="caution">
    <text evidence="2">The sequence shown here is derived from an EMBL/GenBank/DDBJ whole genome shotgun (WGS) entry which is preliminary data.</text>
</comment>
<name>A0A327WUB2_LARAB</name>
<dbReference type="RefSeq" id="WP_211325322.1">
    <property type="nucleotide sequence ID" value="NZ_QLMC01000004.1"/>
</dbReference>
<evidence type="ECO:0000256" key="1">
    <source>
        <dbReference type="SAM" id="Phobius"/>
    </source>
</evidence>
<protein>
    <recommendedName>
        <fullName evidence="4">Gpi18-like mannosyltransferase</fullName>
    </recommendedName>
</protein>
<feature type="transmembrane region" description="Helical" evidence="1">
    <location>
        <begin position="275"/>
        <end position="297"/>
    </location>
</feature>
<organism evidence="2 3">
    <name type="scientific">Larkinella arboricola</name>
    <dbReference type="NCBI Taxonomy" id="643671"/>
    <lineage>
        <taxon>Bacteria</taxon>
        <taxon>Pseudomonadati</taxon>
        <taxon>Bacteroidota</taxon>
        <taxon>Cytophagia</taxon>
        <taxon>Cytophagales</taxon>
        <taxon>Spirosomataceae</taxon>
        <taxon>Larkinella</taxon>
    </lineage>
</organism>
<evidence type="ECO:0000313" key="2">
    <source>
        <dbReference type="EMBL" id="RAJ95657.1"/>
    </source>
</evidence>